<dbReference type="PRINTS" id="PR00747">
    <property type="entry name" value="GLYHDRLASE47"/>
</dbReference>
<evidence type="ECO:0000256" key="7">
    <source>
        <dbReference type="ARBA" id="ARBA00023157"/>
    </source>
</evidence>
<dbReference type="GO" id="GO:0004571">
    <property type="term" value="F:mannosyl-oligosaccharide 1,2-alpha-mannosidase activity"/>
    <property type="evidence" value="ECO:0007669"/>
    <property type="project" value="UniProtKB-EC"/>
</dbReference>
<dbReference type="InterPro" id="IPR001382">
    <property type="entry name" value="Glyco_hydro_47"/>
</dbReference>
<evidence type="ECO:0000256" key="4">
    <source>
        <dbReference type="ARBA" id="ARBA00022723"/>
    </source>
</evidence>
<protein>
    <recommendedName>
        <fullName evidence="13">alpha-1,2-Mannosidase</fullName>
        <ecNumber evidence="13">3.2.1.-</ecNumber>
    </recommendedName>
</protein>
<comment type="catalytic activity">
    <reaction evidence="9">
        <text>N(4)-(alpha-D-Man-(1-&gt;2)-alpha-D-Man-(1-&gt;2)-alpha-D-Man-(1-&gt;3)-[alpha-D-Man-(1-&gt;2)-alpha-D-Man-(1-&gt;3)-[alpha-D-Man-(1-&gt;2)-alpha-D-Man-(1-&gt;6)]-alpha-D-Man-(1-&gt;6)]-beta-D-Man-(1-&gt;4)-beta-D-GlcNAc-(1-&gt;4)-beta-D-GlcNAc)-L-asparaginyl-[protein] (N-glucan mannose isomer 9A1,2,3B1,2,3) + 4 H2O = N(4)-(alpha-D-Man-(1-&gt;3)-[alpha-D-Man-(1-&gt;3)-[alpha-D-Man-(1-&gt;6)]-alpha-D-Man-(1-&gt;6)]-beta-D-Man-(1-&gt;4)-beta-D-GlcNAc-(1-&gt;4)-beta-D-GlcNAc)-L-asparaginyl-[protein] (N-glucan mannose isomer 5A1,2) + 4 beta-D-mannose</text>
        <dbReference type="Rhea" id="RHEA:56008"/>
        <dbReference type="Rhea" id="RHEA-COMP:14356"/>
        <dbReference type="Rhea" id="RHEA-COMP:14367"/>
        <dbReference type="ChEBI" id="CHEBI:15377"/>
        <dbReference type="ChEBI" id="CHEBI:28563"/>
        <dbReference type="ChEBI" id="CHEBI:59087"/>
        <dbReference type="ChEBI" id="CHEBI:139493"/>
        <dbReference type="EC" id="3.2.1.113"/>
    </reaction>
</comment>
<dbReference type="GO" id="GO:0005509">
    <property type="term" value="F:calcium ion binding"/>
    <property type="evidence" value="ECO:0007669"/>
    <property type="project" value="InterPro"/>
</dbReference>
<dbReference type="AlphaFoldDB" id="A0A1X2GD99"/>
<dbReference type="InterPro" id="IPR036026">
    <property type="entry name" value="Seven-hairpin_glycosidases"/>
</dbReference>
<proteinExistence type="inferred from homology"/>
<gene>
    <name evidence="14" type="ORF">DM01DRAFT_1375773</name>
</gene>
<name>A0A1X2GD99_9FUNG</name>
<evidence type="ECO:0000313" key="14">
    <source>
        <dbReference type="EMBL" id="ORX50997.1"/>
    </source>
</evidence>
<organism evidence="14 15">
    <name type="scientific">Hesseltinella vesiculosa</name>
    <dbReference type="NCBI Taxonomy" id="101127"/>
    <lineage>
        <taxon>Eukaryota</taxon>
        <taxon>Fungi</taxon>
        <taxon>Fungi incertae sedis</taxon>
        <taxon>Mucoromycota</taxon>
        <taxon>Mucoromycotina</taxon>
        <taxon>Mucoromycetes</taxon>
        <taxon>Mucorales</taxon>
        <taxon>Cunninghamellaceae</taxon>
        <taxon>Hesseltinella</taxon>
    </lineage>
</organism>
<reference evidence="14 15" key="1">
    <citation type="submission" date="2016-07" db="EMBL/GenBank/DDBJ databases">
        <title>Pervasive Adenine N6-methylation of Active Genes in Fungi.</title>
        <authorList>
            <consortium name="DOE Joint Genome Institute"/>
            <person name="Mondo S.J."/>
            <person name="Dannebaum R.O."/>
            <person name="Kuo R.C."/>
            <person name="Labutti K."/>
            <person name="Haridas S."/>
            <person name="Kuo A."/>
            <person name="Salamov A."/>
            <person name="Ahrendt S.R."/>
            <person name="Lipzen A."/>
            <person name="Sullivan W."/>
            <person name="Andreopoulos W.B."/>
            <person name="Clum A."/>
            <person name="Lindquist E."/>
            <person name="Daum C."/>
            <person name="Ramamoorthy G.K."/>
            <person name="Gryganskyi A."/>
            <person name="Culley D."/>
            <person name="Magnuson J.K."/>
            <person name="James T.Y."/>
            <person name="O'Malley M.A."/>
            <person name="Stajich J.E."/>
            <person name="Spatafora J.W."/>
            <person name="Visel A."/>
            <person name="Grigoriev I.V."/>
        </authorList>
    </citation>
    <scope>NUCLEOTIDE SEQUENCE [LARGE SCALE GENOMIC DNA]</scope>
    <source>
        <strain evidence="14 15">NRRL 3301</strain>
    </source>
</reference>
<evidence type="ECO:0000256" key="12">
    <source>
        <dbReference type="PIRSR" id="PIRSR601382-3"/>
    </source>
</evidence>
<evidence type="ECO:0000256" key="8">
    <source>
        <dbReference type="ARBA" id="ARBA00047669"/>
    </source>
</evidence>
<dbReference type="STRING" id="101127.A0A1X2GD99"/>
<dbReference type="InterPro" id="IPR050749">
    <property type="entry name" value="Glycosyl_Hydrolase_47"/>
</dbReference>
<keyword evidence="13" id="KW-0326">Glycosidase</keyword>
<dbReference type="GO" id="GO:0036503">
    <property type="term" value="P:ERAD pathway"/>
    <property type="evidence" value="ECO:0007669"/>
    <property type="project" value="UniProtKB-ARBA"/>
</dbReference>
<feature type="binding site" evidence="11">
    <location>
        <position position="485"/>
    </location>
    <ligand>
        <name>Ca(2+)</name>
        <dbReference type="ChEBI" id="CHEBI:29108"/>
    </ligand>
</feature>
<evidence type="ECO:0000256" key="10">
    <source>
        <dbReference type="PIRSR" id="PIRSR601382-1"/>
    </source>
</evidence>
<feature type="disulfide bond" evidence="12">
    <location>
        <begin position="315"/>
        <end position="345"/>
    </location>
</feature>
<comment type="similarity">
    <text evidence="3 13">Belongs to the glycosyl hydrolase 47 family.</text>
</comment>
<comment type="catalytic activity">
    <reaction evidence="8">
        <text>N(4)-(alpha-D-Man-(1-&gt;2)-alpha-D-Man-(1-&gt;2)-alpha-D-Man-(1-&gt;3)-[alpha-D-Man-(1-&gt;3)-[alpha-D-Man-(1-&gt;2)-alpha-D-Man-(1-&gt;6)]-alpha-D-Man-(1-&gt;6)]-beta-D-Man-(1-&gt;4)-beta-D-GlcNAc-(1-&gt;4)-beta-D-GlcNAc)-L-asparaginyl-[protein] (N-glucan mannose isomer 8A1,2,3B1,3) + 3 H2O = N(4)-(alpha-D-Man-(1-&gt;3)-[alpha-D-Man-(1-&gt;3)-[alpha-D-Man-(1-&gt;6)]-alpha-D-Man-(1-&gt;6)]-beta-D-Man-(1-&gt;4)-beta-D-GlcNAc-(1-&gt;4)-beta-D-GlcNAc)-L-asparaginyl-[protein] (N-glucan mannose isomer 5A1,2) + 3 beta-D-mannose</text>
        <dbReference type="Rhea" id="RHEA:56028"/>
        <dbReference type="Rhea" id="RHEA-COMP:14358"/>
        <dbReference type="Rhea" id="RHEA-COMP:14367"/>
        <dbReference type="ChEBI" id="CHEBI:15377"/>
        <dbReference type="ChEBI" id="CHEBI:28563"/>
        <dbReference type="ChEBI" id="CHEBI:59087"/>
        <dbReference type="ChEBI" id="CHEBI:60628"/>
        <dbReference type="EC" id="3.2.1.113"/>
    </reaction>
</comment>
<keyword evidence="6 11" id="KW-0106">Calcium</keyword>
<dbReference type="OrthoDB" id="8118055at2759"/>
<evidence type="ECO:0000256" key="5">
    <source>
        <dbReference type="ARBA" id="ARBA00022801"/>
    </source>
</evidence>
<dbReference type="Pfam" id="PF01532">
    <property type="entry name" value="Glyco_hydro_47"/>
    <property type="match status" value="1"/>
</dbReference>
<dbReference type="EMBL" id="MCGT01000022">
    <property type="protein sequence ID" value="ORX50997.1"/>
    <property type="molecule type" value="Genomic_DNA"/>
</dbReference>
<evidence type="ECO:0000313" key="15">
    <source>
        <dbReference type="Proteomes" id="UP000242146"/>
    </source>
</evidence>
<dbReference type="PANTHER" id="PTHR11742">
    <property type="entry name" value="MANNOSYL-OLIGOSACCHARIDE ALPHA-1,2-MANNOSIDASE-RELATED"/>
    <property type="match status" value="1"/>
</dbReference>
<evidence type="ECO:0000256" key="11">
    <source>
        <dbReference type="PIRSR" id="PIRSR601382-2"/>
    </source>
</evidence>
<dbReference type="InterPro" id="IPR012341">
    <property type="entry name" value="6hp_glycosidase-like_sf"/>
</dbReference>
<dbReference type="EC" id="3.2.1.-" evidence="13"/>
<keyword evidence="5 13" id="KW-0378">Hydrolase</keyword>
<evidence type="ECO:0000256" key="3">
    <source>
        <dbReference type="ARBA" id="ARBA00007658"/>
    </source>
</evidence>
<accession>A0A1X2GD99</accession>
<dbReference type="SUPFAM" id="SSF48225">
    <property type="entry name" value="Seven-hairpin glycosidases"/>
    <property type="match status" value="1"/>
</dbReference>
<dbReference type="Proteomes" id="UP000242146">
    <property type="component" value="Unassembled WGS sequence"/>
</dbReference>
<feature type="active site" description="Proton donor" evidence="10">
    <location>
        <position position="359"/>
    </location>
</feature>
<dbReference type="PANTHER" id="PTHR11742:SF55">
    <property type="entry name" value="ENDOPLASMIC RETICULUM MANNOSYL-OLIGOSACCHARIDE 1,2-ALPHA-MANNOSIDASE"/>
    <property type="match status" value="1"/>
</dbReference>
<feature type="active site" evidence="10">
    <location>
        <position position="399"/>
    </location>
</feature>
<keyword evidence="7 12" id="KW-1015">Disulfide bond</keyword>
<keyword evidence="4 11" id="KW-0479">Metal-binding</keyword>
<comment type="cofactor">
    <cofactor evidence="1 11">
        <name>Ca(2+)</name>
        <dbReference type="ChEBI" id="CHEBI:29108"/>
    </cofactor>
</comment>
<dbReference type="GO" id="GO:0016020">
    <property type="term" value="C:membrane"/>
    <property type="evidence" value="ECO:0007669"/>
    <property type="project" value="InterPro"/>
</dbReference>
<dbReference type="Gene3D" id="1.50.10.10">
    <property type="match status" value="1"/>
</dbReference>
<comment type="caution">
    <text evidence="14">The sequence shown here is derived from an EMBL/GenBank/DDBJ whole genome shotgun (WGS) entry which is preliminary data.</text>
</comment>
<keyword evidence="15" id="KW-1185">Reference proteome</keyword>
<evidence type="ECO:0000256" key="13">
    <source>
        <dbReference type="RuleBase" id="RU361193"/>
    </source>
</evidence>
<comment type="pathway">
    <text evidence="2">Protein modification; protein glycosylation.</text>
</comment>
<feature type="active site" evidence="10">
    <location>
        <position position="250"/>
    </location>
</feature>
<evidence type="ECO:0000256" key="6">
    <source>
        <dbReference type="ARBA" id="ARBA00022837"/>
    </source>
</evidence>
<evidence type="ECO:0000256" key="1">
    <source>
        <dbReference type="ARBA" id="ARBA00001913"/>
    </source>
</evidence>
<dbReference type="GO" id="GO:0005975">
    <property type="term" value="P:carbohydrate metabolic process"/>
    <property type="evidence" value="ECO:0007669"/>
    <property type="project" value="InterPro"/>
</dbReference>
<feature type="active site" description="Proton donor" evidence="10">
    <location>
        <position position="117"/>
    </location>
</feature>
<evidence type="ECO:0000256" key="9">
    <source>
        <dbReference type="ARBA" id="ARBA00048605"/>
    </source>
</evidence>
<evidence type="ECO:0000256" key="2">
    <source>
        <dbReference type="ARBA" id="ARBA00004922"/>
    </source>
</evidence>
<sequence>MQQQQQVLGQASPVFHEAHYRSPLPFAHELTNQEKQQAVKDAFVFAWEGYRKHSWGYDENRPVTNQPVNTRNGWGATIVDALDTLYIMGLKDEFQEARDFVANIDWSQADNLVQVFETTIRYVGGLLSAYDLSGDLVFVEKTVELVDRLLPAFDTPTGIPYQYINFKSGRGVKSGFPEGASCLAEIGTVQLEFTRLSQITGNWTYHDTGNKVYSAFHKMKVTDPGLYPHLINADTGRPVGSYVTWGGMGDSFYEYLIKQYVLSDGKNQFMKDMVIETYRAMEQHLLQVPKDHDDLIYLVNKNDGVPNQVMDELACFAPGTILLASHWIDELQDMDAIASGMMQGCFYAWQSTRTGIAPEVFGYIDKDGRSYANLSKRQRELAKAFGAFPVYPSYILRPETLESLFYFHQYTGEEVYQDMAWEIFNAIHTYCRANSGFSGLDNVDSFFPKWDDRQESFMFAETFKYLYLIWDDQPRFPFDEWVFNTEAHPFKIPKTKELISWWRSAVDTVCELACQVFGLFFLPLNFLNE</sequence>
<dbReference type="GO" id="GO:0005783">
    <property type="term" value="C:endoplasmic reticulum"/>
    <property type="evidence" value="ECO:0007669"/>
    <property type="project" value="TreeGrafter"/>
</dbReference>